<evidence type="ECO:0000313" key="4">
    <source>
        <dbReference type="Proteomes" id="UP000217895"/>
    </source>
</evidence>
<geneLocation type="plasmid" evidence="3">
    <name>plasmid2</name>
</geneLocation>
<evidence type="ECO:0000256" key="2">
    <source>
        <dbReference type="SAM" id="Phobius"/>
    </source>
</evidence>
<feature type="compositionally biased region" description="Polar residues" evidence="1">
    <location>
        <begin position="15"/>
        <end position="27"/>
    </location>
</feature>
<dbReference type="Pfam" id="PF24838">
    <property type="entry name" value="8xMP"/>
    <property type="match status" value="1"/>
</dbReference>
<evidence type="ECO:0008006" key="5">
    <source>
        <dbReference type="Google" id="ProtNLM"/>
    </source>
</evidence>
<dbReference type="InterPro" id="IPR056918">
    <property type="entry name" value="8xMP"/>
</dbReference>
<name>A0A1Z4JT81_LEPBY</name>
<keyword evidence="2" id="KW-1133">Transmembrane helix</keyword>
<accession>A0A1Z4JT81</accession>
<feature type="region of interest" description="Disordered" evidence="1">
    <location>
        <begin position="1"/>
        <end position="27"/>
    </location>
</feature>
<gene>
    <name evidence="3" type="ORF">NIES2135_67250</name>
</gene>
<feature type="transmembrane region" description="Helical" evidence="2">
    <location>
        <begin position="97"/>
        <end position="117"/>
    </location>
</feature>
<keyword evidence="4" id="KW-1185">Reference proteome</keyword>
<evidence type="ECO:0000256" key="1">
    <source>
        <dbReference type="SAM" id="MobiDB-lite"/>
    </source>
</evidence>
<reference evidence="3 4" key="1">
    <citation type="submission" date="2017-06" db="EMBL/GenBank/DDBJ databases">
        <title>Genome sequencing of cyanobaciteial culture collection at National Institute for Environmental Studies (NIES).</title>
        <authorList>
            <person name="Hirose Y."/>
            <person name="Shimura Y."/>
            <person name="Fujisawa T."/>
            <person name="Nakamura Y."/>
            <person name="Kawachi M."/>
        </authorList>
    </citation>
    <scope>NUCLEOTIDE SEQUENCE [LARGE SCALE GENOMIC DNA]</scope>
    <source>
        <strain evidence="3 4">NIES-2135</strain>
        <plasmid evidence="4">Plasmid Plasmid2 dna</plasmid>
    </source>
</reference>
<evidence type="ECO:0000313" key="3">
    <source>
        <dbReference type="EMBL" id="BAY59848.1"/>
    </source>
</evidence>
<dbReference type="EMBL" id="AP018205">
    <property type="protein sequence ID" value="BAY59848.1"/>
    <property type="molecule type" value="Genomic_DNA"/>
</dbReference>
<keyword evidence="2" id="KW-0472">Membrane</keyword>
<keyword evidence="3" id="KW-0614">Plasmid</keyword>
<organism evidence="3 4">
    <name type="scientific">Leptolyngbya boryana NIES-2135</name>
    <dbReference type="NCBI Taxonomy" id="1973484"/>
    <lineage>
        <taxon>Bacteria</taxon>
        <taxon>Bacillati</taxon>
        <taxon>Cyanobacteriota</taxon>
        <taxon>Cyanophyceae</taxon>
        <taxon>Leptolyngbyales</taxon>
        <taxon>Leptolyngbyaceae</taxon>
        <taxon>Leptolyngbya group</taxon>
        <taxon>Leptolyngbya</taxon>
    </lineage>
</organism>
<dbReference type="AlphaFoldDB" id="A0A1Z4JT81"/>
<proteinExistence type="predicted"/>
<feature type="transmembrane region" description="Helical" evidence="2">
    <location>
        <begin position="168"/>
        <end position="186"/>
    </location>
</feature>
<protein>
    <recommendedName>
        <fullName evidence="5">Small integral membrane protein</fullName>
    </recommendedName>
</protein>
<keyword evidence="2" id="KW-0812">Transmembrane</keyword>
<feature type="transmembrane region" description="Helical" evidence="2">
    <location>
        <begin position="65"/>
        <end position="85"/>
    </location>
</feature>
<dbReference type="Proteomes" id="UP000217895">
    <property type="component" value="Plasmid Plasmid2 dna"/>
</dbReference>
<sequence>MQDEQFDATLEQDSKQNIESPSTNLSQENAYTTSEAVYGKEFKQHLLEQYKMYVEMADRISSRRVQIGSFYTSILSALLALLSITGNKELFQGPQSFVLLTVSILGLCLCLAWIANINSYKQLNSLKFRVIHEMEAYLPFACYDREWQILKEDKNRRKYIRLTAIEQYIPIIIAVPYFFLLIYSFMKMLGQ</sequence>